<organism evidence="1 2">
    <name type="scientific">Solea senegalensis</name>
    <name type="common">Senegalese sole</name>
    <dbReference type="NCBI Taxonomy" id="28829"/>
    <lineage>
        <taxon>Eukaryota</taxon>
        <taxon>Metazoa</taxon>
        <taxon>Chordata</taxon>
        <taxon>Craniata</taxon>
        <taxon>Vertebrata</taxon>
        <taxon>Euteleostomi</taxon>
        <taxon>Actinopterygii</taxon>
        <taxon>Neopterygii</taxon>
        <taxon>Teleostei</taxon>
        <taxon>Neoteleostei</taxon>
        <taxon>Acanthomorphata</taxon>
        <taxon>Carangaria</taxon>
        <taxon>Pleuronectiformes</taxon>
        <taxon>Pleuronectoidei</taxon>
        <taxon>Soleidae</taxon>
        <taxon>Solea</taxon>
    </lineage>
</organism>
<gene>
    <name evidence="1" type="ORF">JOB18_017846</name>
</gene>
<evidence type="ECO:0008006" key="3">
    <source>
        <dbReference type="Google" id="ProtNLM"/>
    </source>
</evidence>
<dbReference type="Proteomes" id="UP000693946">
    <property type="component" value="Linkage Group LG7"/>
</dbReference>
<evidence type="ECO:0000313" key="1">
    <source>
        <dbReference type="EMBL" id="KAG7482282.1"/>
    </source>
</evidence>
<keyword evidence="2" id="KW-1185">Reference proteome</keyword>
<reference evidence="1 2" key="1">
    <citation type="journal article" date="2021" name="Sci. Rep.">
        <title>Chromosome anchoring in Senegalese sole (Solea senegalensis) reveals sex-associated markers and genome rearrangements in flatfish.</title>
        <authorList>
            <person name="Guerrero-Cozar I."/>
            <person name="Gomez-Garrido J."/>
            <person name="Berbel C."/>
            <person name="Martinez-Blanch J.F."/>
            <person name="Alioto T."/>
            <person name="Claros M.G."/>
            <person name="Gagnaire P.A."/>
            <person name="Manchado M."/>
        </authorList>
    </citation>
    <scope>NUCLEOTIDE SEQUENCE [LARGE SCALE GENOMIC DNA]</scope>
    <source>
        <strain evidence="1">Sse05_10M</strain>
    </source>
</reference>
<protein>
    <recommendedName>
        <fullName evidence="3">Peptidase aspartic putative domain-containing protein</fullName>
    </recommendedName>
</protein>
<dbReference type="PANTHER" id="PTHR47331">
    <property type="entry name" value="PHD-TYPE DOMAIN-CONTAINING PROTEIN"/>
    <property type="match status" value="1"/>
</dbReference>
<proteinExistence type="predicted"/>
<evidence type="ECO:0000313" key="2">
    <source>
        <dbReference type="Proteomes" id="UP000693946"/>
    </source>
</evidence>
<sequence length="503" mass="56495">MWRAWQTPDSNSEKCDEVQIGHMSKYCRKRLSCNICNLKHPQMLHIHQRRFEMDKHQAQTKEEADIRAIASVQTSGLTGAGEDNCKLSIVPVKVKAKKGNTTVHTYAFLDPGSTASFCTLGLMTKLNLQGRKSNILLRTMGQKKVVETSIVSGLEVTGLHGTDFCDLPCVYTQKTMPVHKGNIPHQNDINQWHHLKNIHLPELDCEIELLIGSDVPKALEPLQVIRSVGDGPYAVETMLGWTVNGPLGGKDDYAQEQSEIRVNRISVVALDEQWEQQFKIDFPECVKDDQEPSKEDQQFLDLVSTSAKLVNGHYCFGLPLKDREICLPDNKNCAEQRALNLKRRFQRDPTTNFIHYFSSWNQLKRAVAWMLRIKGLLLQRIRKRKTASGVLSLQGNLDTHEIRLTIARPRGVGTAAPRRRLPALSIILNIESDPKQITITIAATVNGEVTVSDSNSIIICFNAAGVCVFPHICRKISRTFVVSQTESHRGRGSQLSPDLHNLS</sequence>
<dbReference type="PANTHER" id="PTHR47331:SF3">
    <property type="match status" value="1"/>
</dbReference>
<comment type="caution">
    <text evidence="1">The sequence shown here is derived from an EMBL/GenBank/DDBJ whole genome shotgun (WGS) entry which is preliminary data.</text>
</comment>
<name>A0AAV6Q436_SOLSE</name>
<dbReference type="EMBL" id="JAGKHQ010000019">
    <property type="protein sequence ID" value="KAG7482282.1"/>
    <property type="molecule type" value="Genomic_DNA"/>
</dbReference>
<accession>A0AAV6Q436</accession>
<dbReference type="AlphaFoldDB" id="A0AAV6Q436"/>